<dbReference type="PANTHER" id="PTHR10366:SF562">
    <property type="entry name" value="ALDEHYDE REDUCTASE II (AFU_ORTHOLOGUE AFUA_1G11360)"/>
    <property type="match status" value="1"/>
</dbReference>
<proteinExistence type="inferred from homology"/>
<accession>A0A9Q9RJ10</accession>
<evidence type="ECO:0000313" key="6">
    <source>
        <dbReference type="EMBL" id="VTT64532.1"/>
    </source>
</evidence>
<evidence type="ECO:0000256" key="1">
    <source>
        <dbReference type="ARBA" id="ARBA00023002"/>
    </source>
</evidence>
<evidence type="ECO:0000256" key="3">
    <source>
        <dbReference type="SAM" id="MobiDB-lite"/>
    </source>
</evidence>
<comment type="caution">
    <text evidence="6">The sequence shown here is derived from an EMBL/GenBank/DDBJ whole genome shotgun (WGS) entry which is preliminary data.</text>
</comment>
<evidence type="ECO:0000313" key="7">
    <source>
        <dbReference type="Proteomes" id="UP000760494"/>
    </source>
</evidence>
<dbReference type="Pfam" id="PF01370">
    <property type="entry name" value="Epimerase"/>
    <property type="match status" value="1"/>
</dbReference>
<dbReference type="Proteomes" id="UP000760494">
    <property type="component" value="Unassembled WGS sequence"/>
</dbReference>
<protein>
    <recommendedName>
        <fullName evidence="8">NAD-dependent epimerase/dehydratase domain-containing protein</fullName>
    </recommendedName>
</protein>
<feature type="domain" description="NAD-dependent epimerase/dehydratase" evidence="4">
    <location>
        <begin position="15"/>
        <end position="197"/>
    </location>
</feature>
<feature type="region of interest" description="Disordered" evidence="3">
    <location>
        <begin position="430"/>
        <end position="457"/>
    </location>
</feature>
<reference evidence="6" key="1">
    <citation type="submission" date="2019-05" db="EMBL/GenBank/DDBJ databases">
        <authorList>
            <person name="Piombo E."/>
        </authorList>
    </citation>
    <scope>NUCLEOTIDE SEQUENCE</scope>
    <source>
        <strain evidence="6">C2S</strain>
    </source>
</reference>
<dbReference type="GO" id="GO:0016616">
    <property type="term" value="F:oxidoreductase activity, acting on the CH-OH group of donors, NAD or NADP as acceptor"/>
    <property type="evidence" value="ECO:0007669"/>
    <property type="project" value="TreeGrafter"/>
</dbReference>
<sequence length="876" mass="97862">MAPLDNPAIPKGSLVLVTGVNGLLGSHVAKQFLEYGYKVRGTVRDVEKNSWLTAAFDKQYGPGNFELVAVADLTDDKALTEAAKGTAVIAHTASIMTMDADPNNVIPAVINFAVAAIEAAYAAPSVKRFVFTSSSSAAVVSQRDVPGVKVTEESWSEGAIKKAWADPPYTPDRRGAVYAASKAQAEQAIWKYHKEHRSEKPELVVNTVLPNFNWGPSIDPANQGFPSSSGLPVLLFKGQVTPFHGFIVPQYYIDVEDTGRLHVAAAVFDHVKEQRIFGFAGRFSWDAILDILRKNFPNRTFPENFSGGEDPNEIEPRDKAEQLLKDLGRPGWTTLEESILSNVEAVAKAEEDPKLYLLIVVPSHHCEPSRTIDPRGESEIVDAMTDARTKGLARPETVDRSEGKTQEEFTHCAVKLPHVMAHVQRSIMEPASPTPLNEGRDTKQTTQGPSPEEWQDKRDTIHEIYIKQGKPLKVLICEMKSRYGFDATAKMYTTHFKKWGSSFYKNRRENDAETARSTINVHRTRPRRLVDHIPSRSGLPRLEPHPSADAHFSDGVTKQRSIMSFAEVFVYGLFDTFNFSSNLFDIIVPPGVPDHSPVWQQISDECFGVTTLLEEGKYAESRETFDILCERLKDVFGSNDYGMIIVLWPICIRFHQAGQIHNNFALLEYLLDLLRFLAHQRYPSGHPIPSLLKVLRQTPAEERLEILRVGYLRTVRSLENRVGFGNAVVLSMWAKYLKRFNGQELPTSALTSRYENVLLAAENSFTKKGTRAIEILHGYIYAAYYNANNQMLTWDLASKMVEQASLIGLDNPQWCLATQGYAMAAKLLYTVSEQTGHGKEGELILWTAITRLASGDRECQTRALMMANMLGVTINS</sequence>
<dbReference type="InterPro" id="IPR001509">
    <property type="entry name" value="Epimerase_deHydtase"/>
</dbReference>
<dbReference type="PANTHER" id="PTHR10366">
    <property type="entry name" value="NAD DEPENDENT EPIMERASE/DEHYDRATASE"/>
    <property type="match status" value="1"/>
</dbReference>
<dbReference type="EMBL" id="CABFJX010000113">
    <property type="protein sequence ID" value="VTT64532.1"/>
    <property type="molecule type" value="Genomic_DNA"/>
</dbReference>
<dbReference type="InterPro" id="IPR050425">
    <property type="entry name" value="NAD(P)_dehydrat-like"/>
</dbReference>
<gene>
    <name evidence="6" type="ORF">C2S_5533</name>
</gene>
<evidence type="ECO:0008006" key="8">
    <source>
        <dbReference type="Google" id="ProtNLM"/>
    </source>
</evidence>
<name>A0A9Q9RJ10_FUSFU</name>
<evidence type="ECO:0000259" key="4">
    <source>
        <dbReference type="Pfam" id="PF01370"/>
    </source>
</evidence>
<feature type="domain" description="Clr5" evidence="5">
    <location>
        <begin position="450"/>
        <end position="500"/>
    </location>
</feature>
<dbReference type="InterPro" id="IPR025676">
    <property type="entry name" value="Clr5_dom"/>
</dbReference>
<comment type="similarity">
    <text evidence="2">Belongs to the NAD(P)-dependent epimerase/dehydratase family. Dihydroflavonol-4-reductase subfamily.</text>
</comment>
<keyword evidence="1" id="KW-0560">Oxidoreductase</keyword>
<evidence type="ECO:0000256" key="2">
    <source>
        <dbReference type="ARBA" id="ARBA00023445"/>
    </source>
</evidence>
<dbReference type="AlphaFoldDB" id="A0A9Q9RJ10"/>
<dbReference type="SUPFAM" id="SSF51735">
    <property type="entry name" value="NAD(P)-binding Rossmann-fold domains"/>
    <property type="match status" value="1"/>
</dbReference>
<dbReference type="Pfam" id="PF14420">
    <property type="entry name" value="Clr5"/>
    <property type="match status" value="1"/>
</dbReference>
<evidence type="ECO:0000259" key="5">
    <source>
        <dbReference type="Pfam" id="PF14420"/>
    </source>
</evidence>
<dbReference type="InterPro" id="IPR036291">
    <property type="entry name" value="NAD(P)-bd_dom_sf"/>
</dbReference>
<dbReference type="Gene3D" id="3.40.50.720">
    <property type="entry name" value="NAD(P)-binding Rossmann-like Domain"/>
    <property type="match status" value="1"/>
</dbReference>
<organism evidence="6 7">
    <name type="scientific">Fusarium fujikuroi</name>
    <name type="common">Bakanae and foot rot disease fungus</name>
    <name type="synonym">Gibberella fujikuroi</name>
    <dbReference type="NCBI Taxonomy" id="5127"/>
    <lineage>
        <taxon>Eukaryota</taxon>
        <taxon>Fungi</taxon>
        <taxon>Dikarya</taxon>
        <taxon>Ascomycota</taxon>
        <taxon>Pezizomycotina</taxon>
        <taxon>Sordariomycetes</taxon>
        <taxon>Hypocreomycetidae</taxon>
        <taxon>Hypocreales</taxon>
        <taxon>Nectriaceae</taxon>
        <taxon>Fusarium</taxon>
        <taxon>Fusarium fujikuroi species complex</taxon>
    </lineage>
</organism>